<gene>
    <name evidence="9" type="ORF">ACFQ4R_07105</name>
</gene>
<evidence type="ECO:0000256" key="3">
    <source>
        <dbReference type="ARBA" id="ARBA00022729"/>
    </source>
</evidence>
<keyword evidence="6" id="KW-0175">Coiled coil</keyword>
<dbReference type="Gene3D" id="6.10.250.3150">
    <property type="match status" value="1"/>
</dbReference>
<dbReference type="InterPro" id="IPR038765">
    <property type="entry name" value="Papain-like_cys_pep_sf"/>
</dbReference>
<accession>A0ABW4BPK5</accession>
<keyword evidence="4" id="KW-0378">Hydrolase</keyword>
<dbReference type="SUPFAM" id="SSF54001">
    <property type="entry name" value="Cysteine proteinases"/>
    <property type="match status" value="1"/>
</dbReference>
<keyword evidence="2" id="KW-0645">Protease</keyword>
<evidence type="ECO:0000256" key="5">
    <source>
        <dbReference type="ARBA" id="ARBA00022807"/>
    </source>
</evidence>
<feature type="chain" id="PRO_5045418922" evidence="7">
    <location>
        <begin position="24"/>
        <end position="391"/>
    </location>
</feature>
<dbReference type="InterPro" id="IPR057309">
    <property type="entry name" value="PcsB_CC"/>
</dbReference>
<comment type="caution">
    <text evidence="9">The sequence shown here is derived from an EMBL/GenBank/DDBJ whole genome shotgun (WGS) entry which is preliminary data.</text>
</comment>
<dbReference type="Pfam" id="PF00877">
    <property type="entry name" value="NLPC_P60"/>
    <property type="match status" value="1"/>
</dbReference>
<proteinExistence type="inferred from homology"/>
<evidence type="ECO:0000256" key="7">
    <source>
        <dbReference type="SAM" id="SignalP"/>
    </source>
</evidence>
<evidence type="ECO:0000256" key="6">
    <source>
        <dbReference type="SAM" id="Coils"/>
    </source>
</evidence>
<evidence type="ECO:0000313" key="10">
    <source>
        <dbReference type="Proteomes" id="UP001597191"/>
    </source>
</evidence>
<dbReference type="Gene3D" id="3.90.1720.10">
    <property type="entry name" value="endopeptidase domain like (from Nostoc punctiforme)"/>
    <property type="match status" value="1"/>
</dbReference>
<keyword evidence="5" id="KW-0788">Thiol protease</keyword>
<dbReference type="InterPro" id="IPR000064">
    <property type="entry name" value="NLP_P60_dom"/>
</dbReference>
<dbReference type="PANTHER" id="PTHR47053:SF1">
    <property type="entry name" value="MUREIN DD-ENDOPEPTIDASE MEPH-RELATED"/>
    <property type="match status" value="1"/>
</dbReference>
<sequence>MKKLTKQLFVGAAVVIMASPVFAGVHQVSADTISDAKSAISSNKSSASKLLAQLNEQQNQVAKLSNDVSNKIVAINDTQANIDATQTQITNIDGEIVTAKKELANRKSVLREQLVELQKQSTNSVSGNVYVDFVLSSDNFTDLVSRSLAVNKINSANKEAMDAVTESKTKLADLKSDQVNKQDQLVADKAKLVADKASLDGKKAAAEAAQKELQDKVSANQAELETLQAQLDSATSQAAAAAAALVAAQTTATQAKTTQKVSTTNNAGETVTGTGRGVAIANNAVKYLGTPYAYGKASPSEGFDCSGLIWYSAKQAGISLPRTSQEMSKLGSSVSLNSLQAGDLVFWGSVGSAYHVGIYVGGGRYVHAPTEGQTVTYQSISAWSPSFARRI</sequence>
<dbReference type="PROSITE" id="PS51935">
    <property type="entry name" value="NLPC_P60"/>
    <property type="match status" value="1"/>
</dbReference>
<name>A0ABW4BPK5_9LACO</name>
<dbReference type="PANTHER" id="PTHR47053">
    <property type="entry name" value="MUREIN DD-ENDOPEPTIDASE MEPH-RELATED"/>
    <property type="match status" value="1"/>
</dbReference>
<dbReference type="Pfam" id="PF24568">
    <property type="entry name" value="CC_PcsB"/>
    <property type="match status" value="1"/>
</dbReference>
<feature type="signal peptide" evidence="7">
    <location>
        <begin position="1"/>
        <end position="23"/>
    </location>
</feature>
<dbReference type="RefSeq" id="WP_225420234.1">
    <property type="nucleotide sequence ID" value="NZ_JBHTOH010000058.1"/>
</dbReference>
<dbReference type="EMBL" id="JBHTOH010000058">
    <property type="protein sequence ID" value="MFD1411352.1"/>
    <property type="molecule type" value="Genomic_DNA"/>
</dbReference>
<comment type="similarity">
    <text evidence="1">Belongs to the peptidase C40 family.</text>
</comment>
<evidence type="ECO:0000313" key="9">
    <source>
        <dbReference type="EMBL" id="MFD1411352.1"/>
    </source>
</evidence>
<evidence type="ECO:0000256" key="4">
    <source>
        <dbReference type="ARBA" id="ARBA00022801"/>
    </source>
</evidence>
<dbReference type="InterPro" id="IPR051202">
    <property type="entry name" value="Peptidase_C40"/>
</dbReference>
<evidence type="ECO:0000259" key="8">
    <source>
        <dbReference type="PROSITE" id="PS51935"/>
    </source>
</evidence>
<reference evidence="10" key="1">
    <citation type="journal article" date="2019" name="Int. J. Syst. Evol. Microbiol.">
        <title>The Global Catalogue of Microorganisms (GCM) 10K type strain sequencing project: providing services to taxonomists for standard genome sequencing and annotation.</title>
        <authorList>
            <consortium name="The Broad Institute Genomics Platform"/>
            <consortium name="The Broad Institute Genome Sequencing Center for Infectious Disease"/>
            <person name="Wu L."/>
            <person name="Ma J."/>
        </authorList>
    </citation>
    <scope>NUCLEOTIDE SEQUENCE [LARGE SCALE GENOMIC DNA]</scope>
    <source>
        <strain evidence="10">CCM 8937</strain>
    </source>
</reference>
<protein>
    <submittedName>
        <fullName evidence="9">NlpC/P60 family protein</fullName>
    </submittedName>
</protein>
<dbReference type="Proteomes" id="UP001597191">
    <property type="component" value="Unassembled WGS sequence"/>
</dbReference>
<keyword evidence="10" id="KW-1185">Reference proteome</keyword>
<feature type="coiled-coil region" evidence="6">
    <location>
        <begin position="196"/>
        <end position="244"/>
    </location>
</feature>
<organism evidence="9 10">
    <name type="scientific">Lapidilactobacillus gannanensis</name>
    <dbReference type="NCBI Taxonomy" id="2486002"/>
    <lineage>
        <taxon>Bacteria</taxon>
        <taxon>Bacillati</taxon>
        <taxon>Bacillota</taxon>
        <taxon>Bacilli</taxon>
        <taxon>Lactobacillales</taxon>
        <taxon>Lactobacillaceae</taxon>
        <taxon>Lapidilactobacillus</taxon>
    </lineage>
</organism>
<keyword evidence="3 7" id="KW-0732">Signal</keyword>
<evidence type="ECO:0000256" key="2">
    <source>
        <dbReference type="ARBA" id="ARBA00022670"/>
    </source>
</evidence>
<evidence type="ECO:0000256" key="1">
    <source>
        <dbReference type="ARBA" id="ARBA00007074"/>
    </source>
</evidence>
<feature type="domain" description="NlpC/P60" evidence="8">
    <location>
        <begin position="274"/>
        <end position="391"/>
    </location>
</feature>